<name>A0A1V0SD26_9VIRU</name>
<keyword evidence="1" id="KW-1133">Transmembrane helix</keyword>
<proteinExistence type="predicted"/>
<keyword evidence="1" id="KW-0812">Transmembrane</keyword>
<organism evidence="2">
    <name type="scientific">Indivirus ILV1</name>
    <dbReference type="NCBI Taxonomy" id="1977633"/>
    <lineage>
        <taxon>Viruses</taxon>
        <taxon>Varidnaviria</taxon>
        <taxon>Bamfordvirae</taxon>
        <taxon>Nucleocytoviricota</taxon>
        <taxon>Megaviricetes</taxon>
        <taxon>Imitervirales</taxon>
        <taxon>Mimiviridae</taxon>
        <taxon>Klosneuvirinae</taxon>
        <taxon>Indivirus</taxon>
    </lineage>
</organism>
<feature type="transmembrane region" description="Helical" evidence="1">
    <location>
        <begin position="133"/>
        <end position="150"/>
    </location>
</feature>
<dbReference type="EMBL" id="KY684085">
    <property type="protein sequence ID" value="ARF09619.1"/>
    <property type="molecule type" value="Genomic_DNA"/>
</dbReference>
<evidence type="ECO:0000313" key="2">
    <source>
        <dbReference type="EMBL" id="ARF09619.1"/>
    </source>
</evidence>
<sequence>MPTQINIDYDEDKGKFIIKNKILWIIPNNQEIFEKDLSILKINDLKSKADMTTLSDYDIDMLYRFAKIKFNYHGTKDQFISTPMVQLFPGLNKSILKTNEIMPLAYEHVKDPTKSLVIENFDQKNVQTKKKNYYIFFYLVLCLIIVVVLLA</sequence>
<keyword evidence="1" id="KW-0472">Membrane</keyword>
<gene>
    <name evidence="2" type="ORF">Indivirus_1_242</name>
</gene>
<accession>A0A1V0SD26</accession>
<reference evidence="2" key="1">
    <citation type="journal article" date="2017" name="Science">
        <title>Giant viruses with an expanded complement of translation system components.</title>
        <authorList>
            <person name="Schulz F."/>
            <person name="Yutin N."/>
            <person name="Ivanova N.N."/>
            <person name="Ortega D.R."/>
            <person name="Lee T.K."/>
            <person name="Vierheilig J."/>
            <person name="Daims H."/>
            <person name="Horn M."/>
            <person name="Wagner M."/>
            <person name="Jensen G.J."/>
            <person name="Kyrpides N.C."/>
            <person name="Koonin E.V."/>
            <person name="Woyke T."/>
        </authorList>
    </citation>
    <scope>NUCLEOTIDE SEQUENCE</scope>
    <source>
        <strain evidence="2">ILV1</strain>
    </source>
</reference>
<protein>
    <submittedName>
        <fullName evidence="2">Uncharacterized protein</fullName>
    </submittedName>
</protein>
<evidence type="ECO:0000256" key="1">
    <source>
        <dbReference type="SAM" id="Phobius"/>
    </source>
</evidence>